<dbReference type="EMBL" id="CP111024">
    <property type="protein sequence ID" value="WAR24240.1"/>
    <property type="molecule type" value="Genomic_DNA"/>
</dbReference>
<dbReference type="Proteomes" id="UP001164746">
    <property type="component" value="Chromosome 13"/>
</dbReference>
<keyword evidence="5" id="KW-0408">Iron</keyword>
<comment type="similarity">
    <text evidence="1">Belongs to the TfdA dioxygenase family.</text>
</comment>
<keyword evidence="9" id="KW-1185">Reference proteome</keyword>
<keyword evidence="4" id="KW-0560">Oxidoreductase</keyword>
<evidence type="ECO:0000256" key="4">
    <source>
        <dbReference type="ARBA" id="ARBA00023002"/>
    </source>
</evidence>
<dbReference type="Pfam" id="PF02668">
    <property type="entry name" value="TauD"/>
    <property type="match status" value="1"/>
</dbReference>
<evidence type="ECO:0000256" key="5">
    <source>
        <dbReference type="ARBA" id="ARBA00023004"/>
    </source>
</evidence>
<protein>
    <submittedName>
        <fullName evidence="8">RDPA-like protein</fullName>
    </submittedName>
</protein>
<dbReference type="PANTHER" id="PTHR43779">
    <property type="entry name" value="DIOXYGENASE RV0097-RELATED"/>
    <property type="match status" value="1"/>
</dbReference>
<sequence>MLRLIKMRTCFLRKFKTSTESRLFSSVFDVHNLALSVCLTMDVKPAQLGVEIRGVDLNESISEELIKKIKSEVHVQRLLIFKNQNPISGKRQVEISKWFGDLESTFYKHPKSPHPDVFRVSNVAEEGCTNVGRTGWHIDGSFMAKPFGFSLYYMTSVPRNGNTELIESLSEERRARFERLWMLPDRRDRLTHPLIYPHPATGQPTLCFHLGMTERFVWDYGTPQQRVTDRSETAEIIQEIHNEIVKDDRKLWEEGDFIISDNLAVGHEASPETQLPREKVGLRVLHRTTIKGTNVPSKPGVVAEGSSDEDR</sequence>
<accession>A0ABY7FQD5</accession>
<evidence type="ECO:0000256" key="3">
    <source>
        <dbReference type="ARBA" id="ARBA00022964"/>
    </source>
</evidence>
<evidence type="ECO:0000313" key="8">
    <source>
        <dbReference type="EMBL" id="WAR24240.1"/>
    </source>
</evidence>
<dbReference type="Gene3D" id="3.60.130.10">
    <property type="entry name" value="Clavaminate synthase-like"/>
    <property type="match status" value="1"/>
</dbReference>
<feature type="domain" description="TauD/TfdA-like" evidence="7">
    <location>
        <begin position="44"/>
        <end position="274"/>
    </location>
</feature>
<reference evidence="8" key="1">
    <citation type="submission" date="2022-11" db="EMBL/GenBank/DDBJ databases">
        <title>Centuries of genome instability and evolution in soft-shell clam transmissible cancer (bioRxiv).</title>
        <authorList>
            <person name="Hart S.F.M."/>
            <person name="Yonemitsu M.A."/>
            <person name="Giersch R.M."/>
            <person name="Beal B.F."/>
            <person name="Arriagada G."/>
            <person name="Davis B.W."/>
            <person name="Ostrander E.A."/>
            <person name="Goff S.P."/>
            <person name="Metzger M.J."/>
        </authorList>
    </citation>
    <scope>NUCLEOTIDE SEQUENCE</scope>
    <source>
        <strain evidence="8">MELC-2E11</strain>
        <tissue evidence="8">Siphon/mantle</tissue>
    </source>
</reference>
<evidence type="ECO:0000256" key="1">
    <source>
        <dbReference type="ARBA" id="ARBA00005896"/>
    </source>
</evidence>
<dbReference type="PANTHER" id="PTHR43779:SF3">
    <property type="entry name" value="(3R)-3-[(CARBOXYMETHYL)AMINO]FATTY ACID OXYGENASE_DECARBOXYLASE"/>
    <property type="match status" value="1"/>
</dbReference>
<gene>
    <name evidence="8" type="ORF">MAR_037909</name>
</gene>
<evidence type="ECO:0000259" key="7">
    <source>
        <dbReference type="Pfam" id="PF02668"/>
    </source>
</evidence>
<evidence type="ECO:0000313" key="9">
    <source>
        <dbReference type="Proteomes" id="UP001164746"/>
    </source>
</evidence>
<dbReference type="InterPro" id="IPR042098">
    <property type="entry name" value="TauD-like_sf"/>
</dbReference>
<evidence type="ECO:0000256" key="6">
    <source>
        <dbReference type="SAM" id="MobiDB-lite"/>
    </source>
</evidence>
<feature type="region of interest" description="Disordered" evidence="6">
    <location>
        <begin position="292"/>
        <end position="311"/>
    </location>
</feature>
<name>A0ABY7FQD5_MYAAR</name>
<dbReference type="InterPro" id="IPR051178">
    <property type="entry name" value="TfdA_dioxygenase"/>
</dbReference>
<dbReference type="SUPFAM" id="SSF51197">
    <property type="entry name" value="Clavaminate synthase-like"/>
    <property type="match status" value="1"/>
</dbReference>
<dbReference type="InterPro" id="IPR003819">
    <property type="entry name" value="TauD/TfdA-like"/>
</dbReference>
<keyword evidence="2" id="KW-0479">Metal-binding</keyword>
<organism evidence="8 9">
    <name type="scientific">Mya arenaria</name>
    <name type="common">Soft-shell clam</name>
    <dbReference type="NCBI Taxonomy" id="6604"/>
    <lineage>
        <taxon>Eukaryota</taxon>
        <taxon>Metazoa</taxon>
        <taxon>Spiralia</taxon>
        <taxon>Lophotrochozoa</taxon>
        <taxon>Mollusca</taxon>
        <taxon>Bivalvia</taxon>
        <taxon>Autobranchia</taxon>
        <taxon>Heteroconchia</taxon>
        <taxon>Euheterodonta</taxon>
        <taxon>Imparidentia</taxon>
        <taxon>Neoheterodontei</taxon>
        <taxon>Myida</taxon>
        <taxon>Myoidea</taxon>
        <taxon>Myidae</taxon>
        <taxon>Mya</taxon>
    </lineage>
</organism>
<proteinExistence type="inferred from homology"/>
<evidence type="ECO:0000256" key="2">
    <source>
        <dbReference type="ARBA" id="ARBA00022723"/>
    </source>
</evidence>
<keyword evidence="3" id="KW-0223">Dioxygenase</keyword>